<reference evidence="1" key="1">
    <citation type="journal article" date="2021" name="Proc. Natl. Acad. Sci. U.S.A.">
        <title>A Catalog of Tens of Thousands of Viruses from Human Metagenomes Reveals Hidden Associations with Chronic Diseases.</title>
        <authorList>
            <person name="Tisza M.J."/>
            <person name="Buck C.B."/>
        </authorList>
    </citation>
    <scope>NUCLEOTIDE SEQUENCE</scope>
    <source>
        <strain evidence="1">CtdYc1</strain>
    </source>
</reference>
<proteinExistence type="predicted"/>
<dbReference type="EMBL" id="BK015034">
    <property type="protein sequence ID" value="DAD88045.1"/>
    <property type="molecule type" value="Genomic_DNA"/>
</dbReference>
<name>A0A8S5N055_9CAUD</name>
<accession>A0A8S5N055</accession>
<evidence type="ECO:0000313" key="1">
    <source>
        <dbReference type="EMBL" id="DAD88045.1"/>
    </source>
</evidence>
<protein>
    <submittedName>
        <fullName evidence="1">Uncharacterized protein</fullName>
    </submittedName>
</protein>
<organism evidence="1">
    <name type="scientific">Siphoviridae sp. ctdYc1</name>
    <dbReference type="NCBI Taxonomy" id="2826399"/>
    <lineage>
        <taxon>Viruses</taxon>
        <taxon>Duplodnaviria</taxon>
        <taxon>Heunggongvirae</taxon>
        <taxon>Uroviricota</taxon>
        <taxon>Caudoviricetes</taxon>
    </lineage>
</organism>
<sequence length="44" mass="5179">MVLREQGHRFVWWPPAKVFRNRTIAVFALPTTPLSFSFQNFATL</sequence>